<evidence type="ECO:0000313" key="2">
    <source>
        <dbReference type="Proteomes" id="UP000066995"/>
    </source>
</evidence>
<dbReference type="Proteomes" id="UP000066995">
    <property type="component" value="Chromosome"/>
</dbReference>
<keyword evidence="2" id="KW-1185">Reference proteome</keyword>
<protein>
    <submittedName>
        <fullName evidence="1">Uncharacterized protein</fullName>
    </submittedName>
</protein>
<name>W0QBW6_9PAST</name>
<sequence length="41" mass="4660">MASSGNLFYITKWNITEGRQAVKLRGFFAKIRQNPTACGRQ</sequence>
<reference evidence="1 2" key="1">
    <citation type="submission" date="2013-12" db="EMBL/GenBank/DDBJ databases">
        <title>Annotation of the Mannheimia varigena USDA-ARS-USMARC-1296 complete genome.</title>
        <authorList>
            <person name="Harhay G.P."/>
            <person name="Clawson M.L."/>
            <person name="Murray R.W."/>
            <person name="Lubbers B.V."/>
            <person name="Heaton M.P."/>
            <person name="Chitko-Mckown C.G."/>
            <person name="Harhay D.M."/>
            <person name="Smith T.P.L."/>
        </authorList>
    </citation>
    <scope>NUCLEOTIDE SEQUENCE [LARGE SCALE GENOMIC DNA]</scope>
    <source>
        <strain evidence="1 2">USDA-ARS-USMARC-1296</strain>
    </source>
</reference>
<dbReference type="KEGG" id="mvi:X808_15290"/>
<evidence type="ECO:0000313" key="1">
    <source>
        <dbReference type="EMBL" id="AHG76051.1"/>
    </source>
</evidence>
<dbReference type="AlphaFoldDB" id="W0QBW6"/>
<accession>W0QBW6</accession>
<gene>
    <name evidence="1" type="ORF">X808_15290</name>
</gene>
<dbReference type="EMBL" id="CP006943">
    <property type="protein sequence ID" value="AHG76051.1"/>
    <property type="molecule type" value="Genomic_DNA"/>
</dbReference>
<proteinExistence type="predicted"/>
<organism evidence="1 2">
    <name type="scientific">Mannheimia varigena USDA-ARS-USMARC-1296</name>
    <dbReference type="NCBI Taxonomy" id="1433287"/>
    <lineage>
        <taxon>Bacteria</taxon>
        <taxon>Pseudomonadati</taxon>
        <taxon>Pseudomonadota</taxon>
        <taxon>Gammaproteobacteria</taxon>
        <taxon>Pasteurellales</taxon>
        <taxon>Pasteurellaceae</taxon>
        <taxon>Mannheimia</taxon>
    </lineage>
</organism>
<dbReference type="HOGENOM" id="CLU_3272457_0_0_6"/>